<name>A0ABT1AUH1_9FLAO</name>
<comment type="similarity">
    <text evidence="1">Belongs to the short-chain dehydrogenases/reductases (SDR) family.</text>
</comment>
<evidence type="ECO:0000313" key="3">
    <source>
        <dbReference type="EMBL" id="MCO5723521.1"/>
    </source>
</evidence>
<evidence type="ECO:0000256" key="1">
    <source>
        <dbReference type="ARBA" id="ARBA00006484"/>
    </source>
</evidence>
<dbReference type="EMBL" id="JAMXIB010000001">
    <property type="protein sequence ID" value="MCO5723521.1"/>
    <property type="molecule type" value="Genomic_DNA"/>
</dbReference>
<dbReference type="InterPro" id="IPR002347">
    <property type="entry name" value="SDR_fam"/>
</dbReference>
<accession>A0ABT1AUH1</accession>
<protein>
    <submittedName>
        <fullName evidence="3">SDR family oxidoreductase</fullName>
    </submittedName>
</protein>
<evidence type="ECO:0000256" key="2">
    <source>
        <dbReference type="ARBA" id="ARBA00023002"/>
    </source>
</evidence>
<dbReference type="InterPro" id="IPR036291">
    <property type="entry name" value="NAD(P)-bd_dom_sf"/>
</dbReference>
<dbReference type="PANTHER" id="PTHR43639">
    <property type="entry name" value="OXIDOREDUCTASE, SHORT-CHAIN DEHYDROGENASE/REDUCTASE FAMILY (AFU_ORTHOLOGUE AFUA_5G02870)"/>
    <property type="match status" value="1"/>
</dbReference>
<dbReference type="SUPFAM" id="SSF51735">
    <property type="entry name" value="NAD(P)-binding Rossmann-fold domains"/>
    <property type="match status" value="1"/>
</dbReference>
<gene>
    <name evidence="3" type="ORF">NG653_01550</name>
</gene>
<dbReference type="PRINTS" id="PR00081">
    <property type="entry name" value="GDHRDH"/>
</dbReference>
<dbReference type="CDD" id="cd05233">
    <property type="entry name" value="SDR_c"/>
    <property type="match status" value="1"/>
</dbReference>
<dbReference type="PANTHER" id="PTHR43639:SF1">
    <property type="entry name" value="SHORT-CHAIN DEHYDROGENASE_REDUCTASE FAMILY PROTEIN"/>
    <property type="match status" value="1"/>
</dbReference>
<proteinExistence type="inferred from homology"/>
<dbReference type="Pfam" id="PF13561">
    <property type="entry name" value="adh_short_C2"/>
    <property type="match status" value="1"/>
</dbReference>
<organism evidence="3 4">
    <name type="scientific">Robiginitalea marina</name>
    <dbReference type="NCBI Taxonomy" id="2954105"/>
    <lineage>
        <taxon>Bacteria</taxon>
        <taxon>Pseudomonadati</taxon>
        <taxon>Bacteroidota</taxon>
        <taxon>Flavobacteriia</taxon>
        <taxon>Flavobacteriales</taxon>
        <taxon>Flavobacteriaceae</taxon>
        <taxon>Robiginitalea</taxon>
    </lineage>
</organism>
<evidence type="ECO:0000313" key="4">
    <source>
        <dbReference type="Proteomes" id="UP001206312"/>
    </source>
</evidence>
<sequence>MKKPLAGNHILITGASQGIGQAIARELMDQGARVAVHYNTNEAAARETIADYPESQSFVLRANLEHPEEVRGLFEQCIMQLGHLDTVIVNAGVFLPHPVSEGLDSWWEIWQKTLRINLDAAGLLTYLGIRHFRETGRGRFIYLGSRASFRGETQEYLAYAASKGGLTSLARTVARSFGKDRITSFIIAPGFTRTAMAESFIASHGERALLDEIALPELTRPGDIAPLTAFICTGKMDHATGTVIDVNAGSYLH</sequence>
<comment type="caution">
    <text evidence="3">The sequence shown here is derived from an EMBL/GenBank/DDBJ whole genome shotgun (WGS) entry which is preliminary data.</text>
</comment>
<keyword evidence="2" id="KW-0560">Oxidoreductase</keyword>
<reference evidence="3 4" key="1">
    <citation type="submission" date="2022-06" db="EMBL/GenBank/DDBJ databases">
        <authorList>
            <person name="Xuan X."/>
        </authorList>
    </citation>
    <scope>NUCLEOTIDE SEQUENCE [LARGE SCALE GENOMIC DNA]</scope>
    <source>
        <strain evidence="3 4">2V75</strain>
    </source>
</reference>
<dbReference type="Gene3D" id="3.40.50.720">
    <property type="entry name" value="NAD(P)-binding Rossmann-like Domain"/>
    <property type="match status" value="1"/>
</dbReference>
<dbReference type="Proteomes" id="UP001206312">
    <property type="component" value="Unassembled WGS sequence"/>
</dbReference>
<dbReference type="RefSeq" id="WP_252739895.1">
    <property type="nucleotide sequence ID" value="NZ_JAMXIB010000001.1"/>
</dbReference>
<keyword evidence="4" id="KW-1185">Reference proteome</keyword>